<dbReference type="AlphaFoldDB" id="A0A7D6ZSL8"/>
<protein>
    <submittedName>
        <fullName evidence="2">DUF4267 domain-containing protein</fullName>
    </submittedName>
</protein>
<name>A0A7D6ZSL8_9NOCA</name>
<proteinExistence type="predicted"/>
<evidence type="ECO:0000313" key="2">
    <source>
        <dbReference type="EMBL" id="QLY34323.1"/>
    </source>
</evidence>
<reference evidence="2 3" key="1">
    <citation type="submission" date="2020-07" db="EMBL/GenBank/DDBJ databases">
        <authorList>
            <person name="Zhuang K."/>
            <person name="Ran Y."/>
        </authorList>
    </citation>
    <scope>NUCLEOTIDE SEQUENCE [LARGE SCALE GENOMIC DNA]</scope>
    <source>
        <strain evidence="2 3">WCH-YHL-001</strain>
    </source>
</reference>
<dbReference type="InterPro" id="IPR025363">
    <property type="entry name" value="DUF4267"/>
</dbReference>
<organism evidence="2 3">
    <name type="scientific">Nocardia huaxiensis</name>
    <dbReference type="NCBI Taxonomy" id="2755382"/>
    <lineage>
        <taxon>Bacteria</taxon>
        <taxon>Bacillati</taxon>
        <taxon>Actinomycetota</taxon>
        <taxon>Actinomycetes</taxon>
        <taxon>Mycobacteriales</taxon>
        <taxon>Nocardiaceae</taxon>
        <taxon>Nocardia</taxon>
    </lineage>
</organism>
<evidence type="ECO:0000313" key="3">
    <source>
        <dbReference type="Proteomes" id="UP000515512"/>
    </source>
</evidence>
<feature type="transmembrane region" description="Helical" evidence="1">
    <location>
        <begin position="6"/>
        <end position="28"/>
    </location>
</feature>
<dbReference type="KEGG" id="nhu:H0264_12215"/>
<dbReference type="Pfam" id="PF14087">
    <property type="entry name" value="DUF4267"/>
    <property type="match status" value="1"/>
</dbReference>
<evidence type="ECO:0000256" key="1">
    <source>
        <dbReference type="SAM" id="Phobius"/>
    </source>
</evidence>
<accession>A0A7D6ZSL8</accession>
<keyword evidence="1" id="KW-1133">Transmembrane helix</keyword>
<dbReference type="Proteomes" id="UP000515512">
    <property type="component" value="Chromosome"/>
</dbReference>
<keyword evidence="1" id="KW-0812">Transmembrane</keyword>
<sequence>MTTRRIATALALAGAAFILYIGIGYLTVPQSMAPSFGLPAWPSGDAEAFMNLKGVRDVASGILFLALLATGQRFATGIAMLAMSVVPLGDMLTILRWDGSTTTAITVHGFTAALVFLAGVLFVREGRTPATATAPTRVATHA</sequence>
<feature type="transmembrane region" description="Helical" evidence="1">
    <location>
        <begin position="105"/>
        <end position="123"/>
    </location>
</feature>
<gene>
    <name evidence="2" type="ORF">H0264_12215</name>
</gene>
<keyword evidence="3" id="KW-1185">Reference proteome</keyword>
<keyword evidence="1" id="KW-0472">Membrane</keyword>
<dbReference type="EMBL" id="CP059399">
    <property type="protein sequence ID" value="QLY34323.1"/>
    <property type="molecule type" value="Genomic_DNA"/>
</dbReference>